<reference evidence="1" key="1">
    <citation type="submission" date="2014-11" db="EMBL/GenBank/DDBJ databases">
        <authorList>
            <person name="Amaro Gonzalez C."/>
        </authorList>
    </citation>
    <scope>NUCLEOTIDE SEQUENCE</scope>
</reference>
<protein>
    <submittedName>
        <fullName evidence="1">Uncharacterized protein</fullName>
    </submittedName>
</protein>
<reference evidence="1" key="2">
    <citation type="journal article" date="2015" name="Fish Shellfish Immunol.">
        <title>Early steps in the European eel (Anguilla anguilla)-Vibrio vulnificus interaction in the gills: Role of the RtxA13 toxin.</title>
        <authorList>
            <person name="Callol A."/>
            <person name="Pajuelo D."/>
            <person name="Ebbesson L."/>
            <person name="Teles M."/>
            <person name="MacKenzie S."/>
            <person name="Amaro C."/>
        </authorList>
    </citation>
    <scope>NUCLEOTIDE SEQUENCE</scope>
</reference>
<proteinExistence type="predicted"/>
<organism evidence="1">
    <name type="scientific">Anguilla anguilla</name>
    <name type="common">European freshwater eel</name>
    <name type="synonym">Muraena anguilla</name>
    <dbReference type="NCBI Taxonomy" id="7936"/>
    <lineage>
        <taxon>Eukaryota</taxon>
        <taxon>Metazoa</taxon>
        <taxon>Chordata</taxon>
        <taxon>Craniata</taxon>
        <taxon>Vertebrata</taxon>
        <taxon>Euteleostomi</taxon>
        <taxon>Actinopterygii</taxon>
        <taxon>Neopterygii</taxon>
        <taxon>Teleostei</taxon>
        <taxon>Anguilliformes</taxon>
        <taxon>Anguillidae</taxon>
        <taxon>Anguilla</taxon>
    </lineage>
</organism>
<sequence length="51" mass="5712">MKVFNIKSAVSSGIVIQNSLKKKDVEMYHFVILTMIYFPQVSSLVSCNTGD</sequence>
<name>A0A0E9SHG5_ANGAN</name>
<evidence type="ECO:0000313" key="1">
    <source>
        <dbReference type="EMBL" id="JAH39943.1"/>
    </source>
</evidence>
<dbReference type="EMBL" id="GBXM01068634">
    <property type="protein sequence ID" value="JAH39943.1"/>
    <property type="molecule type" value="Transcribed_RNA"/>
</dbReference>
<accession>A0A0E9SHG5</accession>
<dbReference type="AlphaFoldDB" id="A0A0E9SHG5"/>